<evidence type="ECO:0000313" key="5">
    <source>
        <dbReference type="Proteomes" id="UP001168694"/>
    </source>
</evidence>
<protein>
    <submittedName>
        <fullName evidence="4">TetR/AcrR family transcriptional regulator</fullName>
    </submittedName>
</protein>
<comment type="caution">
    <text evidence="4">The sequence shown here is derived from an EMBL/GenBank/DDBJ whole genome shotgun (WGS) entry which is preliminary data.</text>
</comment>
<dbReference type="RefSeq" id="WP_290398500.1">
    <property type="nucleotide sequence ID" value="NZ_JAUHLN010000001.1"/>
</dbReference>
<dbReference type="InterPro" id="IPR001647">
    <property type="entry name" value="HTH_TetR"/>
</dbReference>
<dbReference type="EMBL" id="JAUHLN010000001">
    <property type="protein sequence ID" value="MDN4072382.1"/>
    <property type="molecule type" value="Genomic_DNA"/>
</dbReference>
<evidence type="ECO:0000259" key="3">
    <source>
        <dbReference type="PROSITE" id="PS50977"/>
    </source>
</evidence>
<accession>A0ABT8E394</accession>
<evidence type="ECO:0000313" key="4">
    <source>
        <dbReference type="EMBL" id="MDN4072382.1"/>
    </source>
</evidence>
<gene>
    <name evidence="4" type="ORF">QYF49_04980</name>
</gene>
<organism evidence="4 5">
    <name type="scientific">Fictibacillus terranigra</name>
    <dbReference type="NCBI Taxonomy" id="3058424"/>
    <lineage>
        <taxon>Bacteria</taxon>
        <taxon>Bacillati</taxon>
        <taxon>Bacillota</taxon>
        <taxon>Bacilli</taxon>
        <taxon>Bacillales</taxon>
        <taxon>Fictibacillaceae</taxon>
        <taxon>Fictibacillus</taxon>
    </lineage>
</organism>
<reference evidence="4" key="1">
    <citation type="submission" date="2023-06" db="EMBL/GenBank/DDBJ databases">
        <title>Draft Genome Sequences of Representative Paenibacillus Polymyxa, Bacillus cereus, Fictibacillus sp., and Brevibacillus agri Strains Isolated from Amazonian Dark Earth.</title>
        <authorList>
            <person name="Pellegrinetti T.A."/>
            <person name="Cunha I.C.M."/>
            <person name="Chaves M.G."/>
            <person name="Freitas A.S."/>
            <person name="Silva A.V.R."/>
            <person name="Tsai S.M."/>
            <person name="Mendes L.W."/>
        </authorList>
    </citation>
    <scope>NUCLEOTIDE SEQUENCE</scope>
    <source>
        <strain evidence="4">CENA-BCM004</strain>
    </source>
</reference>
<dbReference type="Pfam" id="PF00440">
    <property type="entry name" value="TetR_N"/>
    <property type="match status" value="1"/>
</dbReference>
<dbReference type="PRINTS" id="PR00455">
    <property type="entry name" value="HTHTETR"/>
</dbReference>
<dbReference type="PROSITE" id="PS50977">
    <property type="entry name" value="HTH_TETR_2"/>
    <property type="match status" value="1"/>
</dbReference>
<dbReference type="InterPro" id="IPR009057">
    <property type="entry name" value="Homeodomain-like_sf"/>
</dbReference>
<name>A0ABT8E394_9BACL</name>
<sequence length="213" mass="24345">MVSKQDLRSEETKNKILKAAGKLFGKRGYDVVTIREIAKEAGCSHTAIYLYYKDKESLLHHLAMPLLHELKELLEKIDQQTNLNGPAKLKAICLTFIEFCLLHQSMYITFISANASRVDEQDPKLQINKVRIELFQLLKDVLNNALTLSENAQSLAFSRILFYNLHGMVSTYLNHKEPLQKLLDRLSSTFEQSIDALYLGFQEIIKQGANNES</sequence>
<proteinExistence type="predicted"/>
<dbReference type="Proteomes" id="UP001168694">
    <property type="component" value="Unassembled WGS sequence"/>
</dbReference>
<dbReference type="PANTHER" id="PTHR43479:SF11">
    <property type="entry name" value="ACREF_ENVCD OPERON REPRESSOR-RELATED"/>
    <property type="match status" value="1"/>
</dbReference>
<feature type="DNA-binding region" description="H-T-H motif" evidence="2">
    <location>
        <begin position="33"/>
        <end position="52"/>
    </location>
</feature>
<dbReference type="InterPro" id="IPR050624">
    <property type="entry name" value="HTH-type_Tx_Regulator"/>
</dbReference>
<dbReference type="PANTHER" id="PTHR43479">
    <property type="entry name" value="ACREF/ENVCD OPERON REPRESSOR-RELATED"/>
    <property type="match status" value="1"/>
</dbReference>
<dbReference type="Gene3D" id="1.10.357.10">
    <property type="entry name" value="Tetracycline Repressor, domain 2"/>
    <property type="match status" value="1"/>
</dbReference>
<feature type="domain" description="HTH tetR-type" evidence="3">
    <location>
        <begin position="10"/>
        <end position="70"/>
    </location>
</feature>
<dbReference type="SUPFAM" id="SSF46689">
    <property type="entry name" value="Homeodomain-like"/>
    <property type="match status" value="1"/>
</dbReference>
<keyword evidence="5" id="KW-1185">Reference proteome</keyword>
<keyword evidence="1 2" id="KW-0238">DNA-binding</keyword>
<evidence type="ECO:0000256" key="1">
    <source>
        <dbReference type="ARBA" id="ARBA00023125"/>
    </source>
</evidence>
<evidence type="ECO:0000256" key="2">
    <source>
        <dbReference type="PROSITE-ProRule" id="PRU00335"/>
    </source>
</evidence>